<keyword evidence="3" id="KW-1185">Reference proteome</keyword>
<protein>
    <submittedName>
        <fullName evidence="2">Uncharacterized protein</fullName>
    </submittedName>
</protein>
<sequence length="108" mass="12413">MVGFMQCSHLLLRSICFSYLLARPLCPTLNDKKERTIKNFTLKLKGKKKDYLNSIPLILDLYPTSEFIIHFKTTLLIDFSPTPPPNLLLEAVKKTKESNFPKKSQGLE</sequence>
<gene>
    <name evidence="2" type="ORF">POPTR_011G060100</name>
</gene>
<accession>A0A2K1YG63</accession>
<dbReference type="InParanoid" id="A0A2K1YG63"/>
<proteinExistence type="predicted"/>
<dbReference type="AlphaFoldDB" id="A0A2K1YG63"/>
<name>A0A2K1YG63_POPTR</name>
<evidence type="ECO:0000313" key="2">
    <source>
        <dbReference type="EMBL" id="PNT12027.1"/>
    </source>
</evidence>
<feature type="chain" id="PRO_5014373255" evidence="1">
    <location>
        <begin position="23"/>
        <end position="108"/>
    </location>
</feature>
<dbReference type="EMBL" id="CM009300">
    <property type="protein sequence ID" value="PNT12027.1"/>
    <property type="molecule type" value="Genomic_DNA"/>
</dbReference>
<organism evidence="2 3">
    <name type="scientific">Populus trichocarpa</name>
    <name type="common">Western balsam poplar</name>
    <name type="synonym">Populus balsamifera subsp. trichocarpa</name>
    <dbReference type="NCBI Taxonomy" id="3694"/>
    <lineage>
        <taxon>Eukaryota</taxon>
        <taxon>Viridiplantae</taxon>
        <taxon>Streptophyta</taxon>
        <taxon>Embryophyta</taxon>
        <taxon>Tracheophyta</taxon>
        <taxon>Spermatophyta</taxon>
        <taxon>Magnoliopsida</taxon>
        <taxon>eudicotyledons</taxon>
        <taxon>Gunneridae</taxon>
        <taxon>Pentapetalae</taxon>
        <taxon>rosids</taxon>
        <taxon>fabids</taxon>
        <taxon>Malpighiales</taxon>
        <taxon>Salicaceae</taxon>
        <taxon>Saliceae</taxon>
        <taxon>Populus</taxon>
    </lineage>
</organism>
<evidence type="ECO:0000256" key="1">
    <source>
        <dbReference type="SAM" id="SignalP"/>
    </source>
</evidence>
<keyword evidence="1" id="KW-0732">Signal</keyword>
<evidence type="ECO:0000313" key="3">
    <source>
        <dbReference type="Proteomes" id="UP000006729"/>
    </source>
</evidence>
<feature type="signal peptide" evidence="1">
    <location>
        <begin position="1"/>
        <end position="22"/>
    </location>
</feature>
<reference evidence="2 3" key="1">
    <citation type="journal article" date="2006" name="Science">
        <title>The genome of black cottonwood, Populus trichocarpa (Torr. &amp; Gray).</title>
        <authorList>
            <person name="Tuskan G.A."/>
            <person name="Difazio S."/>
            <person name="Jansson S."/>
            <person name="Bohlmann J."/>
            <person name="Grigoriev I."/>
            <person name="Hellsten U."/>
            <person name="Putnam N."/>
            <person name="Ralph S."/>
            <person name="Rombauts S."/>
            <person name="Salamov A."/>
            <person name="Schein J."/>
            <person name="Sterck L."/>
            <person name="Aerts A."/>
            <person name="Bhalerao R.R."/>
            <person name="Bhalerao R.P."/>
            <person name="Blaudez D."/>
            <person name="Boerjan W."/>
            <person name="Brun A."/>
            <person name="Brunner A."/>
            <person name="Busov V."/>
            <person name="Campbell M."/>
            <person name="Carlson J."/>
            <person name="Chalot M."/>
            <person name="Chapman J."/>
            <person name="Chen G.L."/>
            <person name="Cooper D."/>
            <person name="Coutinho P.M."/>
            <person name="Couturier J."/>
            <person name="Covert S."/>
            <person name="Cronk Q."/>
            <person name="Cunningham R."/>
            <person name="Davis J."/>
            <person name="Degroeve S."/>
            <person name="Dejardin A."/>
            <person name="Depamphilis C."/>
            <person name="Detter J."/>
            <person name="Dirks B."/>
            <person name="Dubchak I."/>
            <person name="Duplessis S."/>
            <person name="Ehlting J."/>
            <person name="Ellis B."/>
            <person name="Gendler K."/>
            <person name="Goodstein D."/>
            <person name="Gribskov M."/>
            <person name="Grimwood J."/>
            <person name="Groover A."/>
            <person name="Gunter L."/>
            <person name="Hamberger B."/>
            <person name="Heinze B."/>
            <person name="Helariutta Y."/>
            <person name="Henrissat B."/>
            <person name="Holligan D."/>
            <person name="Holt R."/>
            <person name="Huang W."/>
            <person name="Islam-Faridi N."/>
            <person name="Jones S."/>
            <person name="Jones-Rhoades M."/>
            <person name="Jorgensen R."/>
            <person name="Joshi C."/>
            <person name="Kangasjarvi J."/>
            <person name="Karlsson J."/>
            <person name="Kelleher C."/>
            <person name="Kirkpatrick R."/>
            <person name="Kirst M."/>
            <person name="Kohler A."/>
            <person name="Kalluri U."/>
            <person name="Larimer F."/>
            <person name="Leebens-Mack J."/>
            <person name="Leple J.C."/>
            <person name="Locascio P."/>
            <person name="Lou Y."/>
            <person name="Lucas S."/>
            <person name="Martin F."/>
            <person name="Montanini B."/>
            <person name="Napoli C."/>
            <person name="Nelson D.R."/>
            <person name="Nelson C."/>
            <person name="Nieminen K."/>
            <person name="Nilsson O."/>
            <person name="Pereda V."/>
            <person name="Peter G."/>
            <person name="Philippe R."/>
            <person name="Pilate G."/>
            <person name="Poliakov A."/>
            <person name="Razumovskaya J."/>
            <person name="Richardson P."/>
            <person name="Rinaldi C."/>
            <person name="Ritland K."/>
            <person name="Rouze P."/>
            <person name="Ryaboy D."/>
            <person name="Schmutz J."/>
            <person name="Schrader J."/>
            <person name="Segerman B."/>
            <person name="Shin H."/>
            <person name="Siddiqui A."/>
            <person name="Sterky F."/>
            <person name="Terry A."/>
            <person name="Tsai C.J."/>
            <person name="Uberbacher E."/>
            <person name="Unneberg P."/>
            <person name="Vahala J."/>
            <person name="Wall K."/>
            <person name="Wessler S."/>
            <person name="Yang G."/>
            <person name="Yin T."/>
            <person name="Douglas C."/>
            <person name="Marra M."/>
            <person name="Sandberg G."/>
            <person name="Van de Peer Y."/>
            <person name="Rokhsar D."/>
        </authorList>
    </citation>
    <scope>NUCLEOTIDE SEQUENCE [LARGE SCALE GENOMIC DNA]</scope>
    <source>
        <strain evidence="3">cv. Nisqually</strain>
    </source>
</reference>
<dbReference type="Proteomes" id="UP000006729">
    <property type="component" value="Chromosome 11"/>
</dbReference>